<sequence>MEKSMDLEKQFRKQIKQKGWLRSQDKVVVAVSTGVDSMVLLHLLKQLPASLRPKLIVAYVNHKLRPESDAEQAFLENYCLDEDLTLRTADWPINDHPDTGVEAAARQFRYAFFKRVMREERAAILMTAHHENDLAETILMKLLRGGDVKQLIGIRAVQDFEMGKLVRPLLSFTKADLRAFAKTQQLTWFEDATNEQDETLRNRIRHHVMPLLQQENEQFLLHIQQYSEQLAQQQMVVADWAEQTAQELKGKDGINLPVFCDLPDAQQAVFLRWYLQQGQESVSELTLMEVLQLIHNKTKPQGEVYLTHEWRFVKQYETFFLNNCLDSVENRGTDKKTVLDLNHWKLVSETQQIGLFTGDSDENTFLSVSLRDAELPLWVRPVESGDQLTLKSGGHQLVRRIQIDQKVPNSQRASDLVVVTQENEILALVNRKNAWREADQNATYYQLKLKNLEERNG</sequence>
<dbReference type="STRING" id="1291743.LOSG293_050060"/>
<dbReference type="InterPro" id="IPR011063">
    <property type="entry name" value="TilS/TtcA_N"/>
</dbReference>
<keyword evidence="3 8" id="KW-0436">Ligase</keyword>
<dbReference type="CDD" id="cd01992">
    <property type="entry name" value="TilS_N"/>
    <property type="match status" value="1"/>
</dbReference>
<dbReference type="SUPFAM" id="SSF52402">
    <property type="entry name" value="Adenine nucleotide alpha hydrolases-like"/>
    <property type="match status" value="1"/>
</dbReference>
<evidence type="ECO:0000256" key="2">
    <source>
        <dbReference type="ARBA" id="ARBA00022490"/>
    </source>
</evidence>
<dbReference type="Pfam" id="PF01171">
    <property type="entry name" value="ATP_bind_3"/>
    <property type="match status" value="1"/>
</dbReference>
<keyword evidence="4 8" id="KW-0819">tRNA processing</keyword>
<reference evidence="10" key="1">
    <citation type="journal article" date="2014" name="Genome Announc.">
        <title>Draft Genome Sequence of Lactobacillus oryzae Strain SG293T.</title>
        <authorList>
            <person name="Tanizawa Y."/>
            <person name="Fujisawa T."/>
            <person name="Mochizuki T."/>
            <person name="Kaminuma E."/>
            <person name="Nakamura Y."/>
            <person name="Tohno M."/>
        </authorList>
    </citation>
    <scope>NUCLEOTIDE SEQUENCE [LARGE SCALE GENOMIC DNA]</scope>
    <source>
        <strain evidence="10">SG293</strain>
    </source>
</reference>
<dbReference type="SMART" id="SM00977">
    <property type="entry name" value="TilS_C"/>
    <property type="match status" value="1"/>
</dbReference>
<evidence type="ECO:0000259" key="9">
    <source>
        <dbReference type="SMART" id="SM00977"/>
    </source>
</evidence>
<dbReference type="InterPro" id="IPR014729">
    <property type="entry name" value="Rossmann-like_a/b/a_fold"/>
</dbReference>
<evidence type="ECO:0000313" key="10">
    <source>
        <dbReference type="EMBL" id="GAK47336.1"/>
    </source>
</evidence>
<evidence type="ECO:0000256" key="8">
    <source>
        <dbReference type="HAMAP-Rule" id="MF_01161"/>
    </source>
</evidence>
<evidence type="ECO:0000256" key="7">
    <source>
        <dbReference type="ARBA" id="ARBA00048539"/>
    </source>
</evidence>
<proteinExistence type="inferred from homology"/>
<dbReference type="InterPro" id="IPR012094">
    <property type="entry name" value="tRNA_Ile_lys_synt"/>
</dbReference>
<comment type="subcellular location">
    <subcellularLocation>
        <location evidence="1 8">Cytoplasm</location>
    </subcellularLocation>
</comment>
<dbReference type="EC" id="6.3.4.19" evidence="8"/>
<keyword evidence="11" id="KW-1185">Reference proteome</keyword>
<comment type="caution">
    <text evidence="10">The sequence shown here is derived from an EMBL/GenBank/DDBJ whole genome shotgun (WGS) entry which is preliminary data.</text>
</comment>
<protein>
    <recommendedName>
        <fullName evidence="8">tRNA(Ile)-lysidine synthase</fullName>
        <ecNumber evidence="8">6.3.4.19</ecNumber>
    </recommendedName>
    <alternativeName>
        <fullName evidence="8">tRNA(Ile)-2-lysyl-cytidine synthase</fullName>
    </alternativeName>
    <alternativeName>
        <fullName evidence="8">tRNA(Ile)-lysidine synthetase</fullName>
    </alternativeName>
</protein>
<dbReference type="EMBL" id="BBJM01000005">
    <property type="protein sequence ID" value="GAK47336.1"/>
    <property type="molecule type" value="Genomic_DNA"/>
</dbReference>
<dbReference type="eggNOG" id="COG0037">
    <property type="taxonomic scope" value="Bacteria"/>
</dbReference>
<evidence type="ECO:0000256" key="6">
    <source>
        <dbReference type="ARBA" id="ARBA00022840"/>
    </source>
</evidence>
<evidence type="ECO:0000256" key="3">
    <source>
        <dbReference type="ARBA" id="ARBA00022598"/>
    </source>
</evidence>
<organism evidence="10 11">
    <name type="scientific">Secundilactobacillus oryzae JCM 18671</name>
    <dbReference type="NCBI Taxonomy" id="1291743"/>
    <lineage>
        <taxon>Bacteria</taxon>
        <taxon>Bacillati</taxon>
        <taxon>Bacillota</taxon>
        <taxon>Bacilli</taxon>
        <taxon>Lactobacillales</taxon>
        <taxon>Lactobacillaceae</taxon>
        <taxon>Secundilactobacillus</taxon>
    </lineage>
</organism>
<dbReference type="Proteomes" id="UP000028700">
    <property type="component" value="Unassembled WGS sequence"/>
</dbReference>
<evidence type="ECO:0000256" key="4">
    <source>
        <dbReference type="ARBA" id="ARBA00022694"/>
    </source>
</evidence>
<dbReference type="GO" id="GO:0005524">
    <property type="term" value="F:ATP binding"/>
    <property type="evidence" value="ECO:0007669"/>
    <property type="project" value="UniProtKB-KW"/>
</dbReference>
<dbReference type="InterPro" id="IPR012795">
    <property type="entry name" value="tRNA_Ile_lys_synt_N"/>
</dbReference>
<dbReference type="GO" id="GO:0006400">
    <property type="term" value="P:tRNA modification"/>
    <property type="evidence" value="ECO:0007669"/>
    <property type="project" value="UniProtKB-UniRule"/>
</dbReference>
<keyword evidence="6" id="KW-0067">ATP-binding</keyword>
<dbReference type="Gene3D" id="3.40.50.620">
    <property type="entry name" value="HUPs"/>
    <property type="match status" value="1"/>
</dbReference>
<comment type="similarity">
    <text evidence="8">Belongs to the tRNA(Ile)-lysidine synthase family.</text>
</comment>
<comment type="catalytic activity">
    <reaction evidence="7 8">
        <text>cytidine(34) in tRNA(Ile2) + L-lysine + ATP = lysidine(34) in tRNA(Ile2) + AMP + diphosphate + H(+)</text>
        <dbReference type="Rhea" id="RHEA:43744"/>
        <dbReference type="Rhea" id="RHEA-COMP:10625"/>
        <dbReference type="Rhea" id="RHEA-COMP:10670"/>
        <dbReference type="ChEBI" id="CHEBI:15378"/>
        <dbReference type="ChEBI" id="CHEBI:30616"/>
        <dbReference type="ChEBI" id="CHEBI:32551"/>
        <dbReference type="ChEBI" id="CHEBI:33019"/>
        <dbReference type="ChEBI" id="CHEBI:82748"/>
        <dbReference type="ChEBI" id="CHEBI:83665"/>
        <dbReference type="ChEBI" id="CHEBI:456215"/>
        <dbReference type="EC" id="6.3.4.19"/>
    </reaction>
</comment>
<evidence type="ECO:0000313" key="11">
    <source>
        <dbReference type="Proteomes" id="UP000028700"/>
    </source>
</evidence>
<dbReference type="PANTHER" id="PTHR43033:SF1">
    <property type="entry name" value="TRNA(ILE)-LYSIDINE SYNTHASE-RELATED"/>
    <property type="match status" value="1"/>
</dbReference>
<feature type="domain" description="Lysidine-tRNA(Ile) synthetase C-terminal" evidence="9">
    <location>
        <begin position="377"/>
        <end position="449"/>
    </location>
</feature>
<dbReference type="GO" id="GO:0032267">
    <property type="term" value="F:tRNA(Ile)-lysidine synthase activity"/>
    <property type="evidence" value="ECO:0007669"/>
    <property type="project" value="UniProtKB-EC"/>
</dbReference>
<keyword evidence="5" id="KW-0547">Nucleotide-binding</keyword>
<accession>A0A081BH18</accession>
<dbReference type="GO" id="GO:0005737">
    <property type="term" value="C:cytoplasm"/>
    <property type="evidence" value="ECO:0007669"/>
    <property type="project" value="UniProtKB-SubCell"/>
</dbReference>
<dbReference type="NCBIfam" id="TIGR02432">
    <property type="entry name" value="lysidine_TilS_N"/>
    <property type="match status" value="1"/>
</dbReference>
<evidence type="ECO:0000256" key="5">
    <source>
        <dbReference type="ARBA" id="ARBA00022741"/>
    </source>
</evidence>
<name>A0A081BH18_9LACO</name>
<dbReference type="NCBIfam" id="TIGR02433">
    <property type="entry name" value="lysidine_TilS_C"/>
    <property type="match status" value="1"/>
</dbReference>
<comment type="function">
    <text evidence="8">Ligates lysine onto the cytidine present at position 34 of the AUA codon-specific tRNA(Ile) that contains the anticodon CAU, in an ATP-dependent manner. Cytidine is converted to lysidine, thus changing the amino acid specificity of the tRNA from methionine to isoleucine.</text>
</comment>
<evidence type="ECO:0000256" key="1">
    <source>
        <dbReference type="ARBA" id="ARBA00004496"/>
    </source>
</evidence>
<gene>
    <name evidence="8 10" type="primary">tilS</name>
    <name evidence="10" type="ORF">LOSG293_050060</name>
</gene>
<comment type="caution">
    <text evidence="8">Lacks conserved residue(s) required for the propagation of feature annotation.</text>
</comment>
<keyword evidence="2 8" id="KW-0963">Cytoplasm</keyword>
<dbReference type="InterPro" id="IPR012796">
    <property type="entry name" value="Lysidine-tRNA-synth_C"/>
</dbReference>
<dbReference type="AlphaFoldDB" id="A0A081BH18"/>
<dbReference type="PANTHER" id="PTHR43033">
    <property type="entry name" value="TRNA(ILE)-LYSIDINE SYNTHASE-RELATED"/>
    <property type="match status" value="1"/>
</dbReference>
<dbReference type="HAMAP" id="MF_01161">
    <property type="entry name" value="tRNA_Ile_lys_synt"/>
    <property type="match status" value="1"/>
</dbReference>